<dbReference type="AlphaFoldDB" id="A0A6J4VXN5"/>
<evidence type="ECO:0000256" key="1">
    <source>
        <dbReference type="ARBA" id="ARBA00022857"/>
    </source>
</evidence>
<dbReference type="InterPro" id="IPR011032">
    <property type="entry name" value="GroES-like_sf"/>
</dbReference>
<dbReference type="InterPro" id="IPR013149">
    <property type="entry name" value="ADH-like_C"/>
</dbReference>
<dbReference type="GO" id="GO:0008270">
    <property type="term" value="F:zinc ion binding"/>
    <property type="evidence" value="ECO:0007669"/>
    <property type="project" value="InterPro"/>
</dbReference>
<dbReference type="Pfam" id="PF00107">
    <property type="entry name" value="ADH_zinc_N"/>
    <property type="match status" value="1"/>
</dbReference>
<accession>A0A6J4VXN5</accession>
<dbReference type="InterPro" id="IPR020843">
    <property type="entry name" value="ER"/>
</dbReference>
<evidence type="ECO:0000259" key="3">
    <source>
        <dbReference type="SMART" id="SM00829"/>
    </source>
</evidence>
<dbReference type="SMART" id="SM00829">
    <property type="entry name" value="PKS_ER"/>
    <property type="match status" value="1"/>
</dbReference>
<feature type="domain" description="Enoyl reductase (ER)" evidence="3">
    <location>
        <begin position="14"/>
        <end position="329"/>
    </location>
</feature>
<dbReference type="GO" id="GO:0003960">
    <property type="term" value="F:quinone reductase (NADPH) activity"/>
    <property type="evidence" value="ECO:0007669"/>
    <property type="project" value="UniProtKB-EC"/>
</dbReference>
<evidence type="ECO:0000313" key="4">
    <source>
        <dbReference type="EMBL" id="CAA9589396.1"/>
    </source>
</evidence>
<dbReference type="InterPro" id="IPR002364">
    <property type="entry name" value="Quin_OxRdtase/zeta-crystal_CS"/>
</dbReference>
<proteinExistence type="predicted"/>
<dbReference type="GO" id="GO:0035925">
    <property type="term" value="F:mRNA 3'-UTR AU-rich region binding"/>
    <property type="evidence" value="ECO:0007669"/>
    <property type="project" value="TreeGrafter"/>
</dbReference>
<dbReference type="InterPro" id="IPR013154">
    <property type="entry name" value="ADH-like_N"/>
</dbReference>
<dbReference type="Gene3D" id="3.90.180.10">
    <property type="entry name" value="Medium-chain alcohol dehydrogenases, catalytic domain"/>
    <property type="match status" value="1"/>
</dbReference>
<gene>
    <name evidence="4" type="ORF">AVDCRST_MAG88-4563</name>
</gene>
<reference evidence="4" key="1">
    <citation type="submission" date="2020-02" db="EMBL/GenBank/DDBJ databases">
        <authorList>
            <person name="Meier V. D."/>
        </authorList>
    </citation>
    <scope>NUCLEOTIDE SEQUENCE</scope>
    <source>
        <strain evidence="4">AVDCRST_MAG88</strain>
    </source>
</reference>
<dbReference type="Gene3D" id="3.40.50.720">
    <property type="entry name" value="NAD(P)-binding Rossmann-like Domain"/>
    <property type="match status" value="1"/>
</dbReference>
<evidence type="ECO:0000256" key="2">
    <source>
        <dbReference type="ARBA" id="ARBA00023002"/>
    </source>
</evidence>
<dbReference type="EC" id="1.6.5.5" evidence="4"/>
<keyword evidence="1" id="KW-0521">NADP</keyword>
<dbReference type="EMBL" id="CADCWM010001172">
    <property type="protein sequence ID" value="CAA9589396.1"/>
    <property type="molecule type" value="Genomic_DNA"/>
</dbReference>
<dbReference type="SUPFAM" id="SSF51735">
    <property type="entry name" value="NAD(P)-binding Rossmann-fold domains"/>
    <property type="match status" value="1"/>
</dbReference>
<organism evidence="4">
    <name type="scientific">uncultured Thermomicrobiales bacterium</name>
    <dbReference type="NCBI Taxonomy" id="1645740"/>
    <lineage>
        <taxon>Bacteria</taxon>
        <taxon>Pseudomonadati</taxon>
        <taxon>Thermomicrobiota</taxon>
        <taxon>Thermomicrobia</taxon>
        <taxon>Thermomicrobiales</taxon>
        <taxon>environmental samples</taxon>
    </lineage>
</organism>
<keyword evidence="2 4" id="KW-0560">Oxidoreductase</keyword>
<name>A0A6J4VXN5_9BACT</name>
<dbReference type="PANTHER" id="PTHR48106">
    <property type="entry name" value="QUINONE OXIDOREDUCTASE PIG3-RELATED"/>
    <property type="match status" value="1"/>
</dbReference>
<protein>
    <submittedName>
        <fullName evidence="4">Quinone oxidoreductase</fullName>
        <ecNumber evidence="4">1.6.5.5</ecNumber>
    </submittedName>
</protein>
<dbReference type="GO" id="GO:0005829">
    <property type="term" value="C:cytosol"/>
    <property type="evidence" value="ECO:0007669"/>
    <property type="project" value="TreeGrafter"/>
</dbReference>
<dbReference type="GO" id="GO:0070402">
    <property type="term" value="F:NADPH binding"/>
    <property type="evidence" value="ECO:0007669"/>
    <property type="project" value="TreeGrafter"/>
</dbReference>
<dbReference type="SUPFAM" id="SSF50129">
    <property type="entry name" value="GroES-like"/>
    <property type="match status" value="1"/>
</dbReference>
<dbReference type="PANTHER" id="PTHR48106:SF13">
    <property type="entry name" value="QUINONE OXIDOREDUCTASE-RELATED"/>
    <property type="match status" value="1"/>
</dbReference>
<dbReference type="PROSITE" id="PS01162">
    <property type="entry name" value="QOR_ZETA_CRYSTAL"/>
    <property type="match status" value="1"/>
</dbReference>
<sequence>MGATMKAIRLHQTGGPEVLRLEDVPIPSPGPGEVLIKVAVAGVNYADLGVRAGMFHPGGHGAPRLPLTPGFEVAGTVAALGPGVTGPLEGARVGAVQEDGGYAEWAVAPLDKNMAIPDGIDFAAATALLIQGPTAYGVLHDAGRLQSGEAVLVQAAAGGVGSLAVQLAKLAGAGTVVSTVGSAEKLALARDLGADAAVGYEEGDWVDRVREATGGRGVDLVLESVGGTIGARAWDCLAPLGRYVPFGGASGQPGPPPDLMRLNVLGQSLVGFGGPWLRPGRAVAAREAMAALFRDGRLRIVVGRSFPLAEAAAAHRAVAGRATTGKVVLTL</sequence>
<dbReference type="InterPro" id="IPR036291">
    <property type="entry name" value="NAD(P)-bd_dom_sf"/>
</dbReference>
<dbReference type="Pfam" id="PF08240">
    <property type="entry name" value="ADH_N"/>
    <property type="match status" value="1"/>
</dbReference>